<evidence type="ECO:0000256" key="1">
    <source>
        <dbReference type="SAM" id="MobiDB-lite"/>
    </source>
</evidence>
<sequence>MSRKDNSPDAPHSASEGSLDSTAMSQWHPNLGTPRSDPSRIPINWIPLELEEWFRNKESFESSESLESEDNTYAREWREKCLKEWHKEQTKEVITKENIHPRKVSVVRHFPLGCGRGAATVSREKYIRIQQAWVKAKMEKSQEVEEDPEQDPSMCSDQGDEDLKDT</sequence>
<dbReference type="AlphaFoldDB" id="A0A061EVU9"/>
<name>A0A061EVU9_THECC</name>
<keyword evidence="3" id="KW-1185">Reference proteome</keyword>
<dbReference type="Proteomes" id="UP000026915">
    <property type="component" value="Chromosome 5"/>
</dbReference>
<dbReference type="EMBL" id="CM001883">
    <property type="protein sequence ID" value="EOY08768.1"/>
    <property type="molecule type" value="Genomic_DNA"/>
</dbReference>
<feature type="region of interest" description="Disordered" evidence="1">
    <location>
        <begin position="1"/>
        <end position="41"/>
    </location>
</feature>
<dbReference type="HOGENOM" id="CLU_100790_0_0_1"/>
<proteinExistence type="predicted"/>
<dbReference type="InParanoid" id="A0A061EVU9"/>
<feature type="compositionally biased region" description="Polar residues" evidence="1">
    <location>
        <begin position="15"/>
        <end position="28"/>
    </location>
</feature>
<feature type="region of interest" description="Disordered" evidence="1">
    <location>
        <begin position="137"/>
        <end position="166"/>
    </location>
</feature>
<protein>
    <submittedName>
        <fullName evidence="2">Uncharacterized protein</fullName>
    </submittedName>
</protein>
<evidence type="ECO:0000313" key="3">
    <source>
        <dbReference type="Proteomes" id="UP000026915"/>
    </source>
</evidence>
<dbReference type="Gramene" id="EOY08768">
    <property type="protein sequence ID" value="EOY08768"/>
    <property type="gene ID" value="TCM_023896"/>
</dbReference>
<accession>A0A061EVU9</accession>
<evidence type="ECO:0000313" key="2">
    <source>
        <dbReference type="EMBL" id="EOY08768.1"/>
    </source>
</evidence>
<reference evidence="2 3" key="1">
    <citation type="journal article" date="2013" name="Genome Biol.">
        <title>The genome sequence of the most widely cultivated cacao type and its use to identify candidate genes regulating pod color.</title>
        <authorList>
            <person name="Motamayor J.C."/>
            <person name="Mockaitis K."/>
            <person name="Schmutz J."/>
            <person name="Haiminen N."/>
            <person name="Iii D.L."/>
            <person name="Cornejo O."/>
            <person name="Findley S.D."/>
            <person name="Zheng P."/>
            <person name="Utro F."/>
            <person name="Royaert S."/>
            <person name="Saski C."/>
            <person name="Jenkins J."/>
            <person name="Podicheti R."/>
            <person name="Zhao M."/>
            <person name="Scheffler B.E."/>
            <person name="Stack J.C."/>
            <person name="Feltus F.A."/>
            <person name="Mustiga G.M."/>
            <person name="Amores F."/>
            <person name="Phillips W."/>
            <person name="Marelli J.P."/>
            <person name="May G.D."/>
            <person name="Shapiro H."/>
            <person name="Ma J."/>
            <person name="Bustamante C.D."/>
            <person name="Schnell R.J."/>
            <person name="Main D."/>
            <person name="Gilbert D."/>
            <person name="Parida L."/>
            <person name="Kuhn D.N."/>
        </authorList>
    </citation>
    <scope>NUCLEOTIDE SEQUENCE [LARGE SCALE GENOMIC DNA]</scope>
    <source>
        <strain evidence="3">cv. Matina 1-6</strain>
    </source>
</reference>
<organism evidence="2 3">
    <name type="scientific">Theobroma cacao</name>
    <name type="common">Cacao</name>
    <name type="synonym">Cocoa</name>
    <dbReference type="NCBI Taxonomy" id="3641"/>
    <lineage>
        <taxon>Eukaryota</taxon>
        <taxon>Viridiplantae</taxon>
        <taxon>Streptophyta</taxon>
        <taxon>Embryophyta</taxon>
        <taxon>Tracheophyta</taxon>
        <taxon>Spermatophyta</taxon>
        <taxon>Magnoliopsida</taxon>
        <taxon>eudicotyledons</taxon>
        <taxon>Gunneridae</taxon>
        <taxon>Pentapetalae</taxon>
        <taxon>rosids</taxon>
        <taxon>malvids</taxon>
        <taxon>Malvales</taxon>
        <taxon>Malvaceae</taxon>
        <taxon>Byttnerioideae</taxon>
        <taxon>Theobroma</taxon>
    </lineage>
</organism>
<gene>
    <name evidence="2" type="ORF">TCM_023896</name>
</gene>